<evidence type="ECO:0000259" key="4">
    <source>
        <dbReference type="Pfam" id="PF20769"/>
    </source>
</evidence>
<comment type="caution">
    <text evidence="5">The sequence shown here is derived from an EMBL/GenBank/DDBJ whole genome shotgun (WGS) entry which is preliminary data.</text>
</comment>
<feature type="domain" description="PepSY" evidence="2">
    <location>
        <begin position="379"/>
        <end position="437"/>
    </location>
</feature>
<reference evidence="5 6" key="1">
    <citation type="submission" date="2016-03" db="EMBL/GenBank/DDBJ databases">
        <title>Draft genome sequence of Paenibacillus glacialis DSM 22343.</title>
        <authorList>
            <person name="Shin S.-K."/>
            <person name="Yi H."/>
        </authorList>
    </citation>
    <scope>NUCLEOTIDE SEQUENCE [LARGE SCALE GENOMIC DNA]</scope>
    <source>
        <strain evidence="5 6">DSM 22343</strain>
    </source>
</reference>
<dbReference type="Pfam" id="PF03413">
    <property type="entry name" value="PepSY"/>
    <property type="match status" value="1"/>
</dbReference>
<keyword evidence="1" id="KW-1133">Transmembrane helix</keyword>
<keyword evidence="6" id="KW-1185">Reference proteome</keyword>
<protein>
    <submittedName>
        <fullName evidence="5">Germination protein YpeB</fullName>
    </submittedName>
</protein>
<dbReference type="RefSeq" id="WP_068530338.1">
    <property type="nucleotide sequence ID" value="NZ_LVJH01000007.1"/>
</dbReference>
<keyword evidence="1" id="KW-0472">Membrane</keyword>
<proteinExistence type="predicted"/>
<dbReference type="InterPro" id="IPR048402">
    <property type="entry name" value="YpeB_N"/>
</dbReference>
<gene>
    <name evidence="5" type="ORF">PGLA_06205</name>
</gene>
<feature type="domain" description="Sporulation protein YpeB N-terminal" evidence="4">
    <location>
        <begin position="30"/>
        <end position="167"/>
    </location>
</feature>
<evidence type="ECO:0000313" key="6">
    <source>
        <dbReference type="Proteomes" id="UP000076967"/>
    </source>
</evidence>
<dbReference type="GO" id="GO:0009847">
    <property type="term" value="P:spore germination"/>
    <property type="evidence" value="ECO:0007669"/>
    <property type="project" value="InterPro"/>
</dbReference>
<accession>A0A162K7R8</accession>
<dbReference type="NCBIfam" id="TIGR02889">
    <property type="entry name" value="spore_YpeB"/>
    <property type="match status" value="1"/>
</dbReference>
<feature type="domain" description="Sporulation protein YpeB PepSY1 and PepSY2" evidence="3">
    <location>
        <begin position="184"/>
        <end position="376"/>
    </location>
</feature>
<dbReference type="Pfam" id="PF20769">
    <property type="entry name" value="YPEB_N"/>
    <property type="match status" value="1"/>
</dbReference>
<name>A0A162K7R8_9BACL</name>
<dbReference type="Proteomes" id="UP000076967">
    <property type="component" value="Unassembled WGS sequence"/>
</dbReference>
<dbReference type="STRING" id="494026.PGLA_06205"/>
<feature type="transmembrane region" description="Helical" evidence="1">
    <location>
        <begin position="7"/>
        <end position="25"/>
    </location>
</feature>
<sequence length="449" mass="51035">MYKRLSAVLFPVMTILLIGALVWGYQENHEKNAILIKAENQYQRAFHDLSFHMDKLHAEIGNTLAVNSTSRSMHRKGLVNVWRMTSEAQNEINQLPLTMLPFNKTEEFLSKISKLAYQTSIRDLDKEPLSDKEFKTLQVLYRDSGQIAKDLQGVQNKVIDSRLRWMDVETALANQSTGENSIIDGFRTVDKTVGEYPDLDWGPSVASMKDKRAVKKLDGVPVTQEDIHRKSIKFADLGSNPEVQITENGKGTEWASFTAKVKKNKDSAAIAMDFTQKGGILISYTDERTIGDKKVDMERSREKVDKFLEHKGYSNMTPVMADEYGNMGNFTYVRKQDDVLIYPEKMTIRVGLDNGEVTGFQASDFVYEHHAQRPIPKAKLSLNEARKKLNQTFKEDYSRKALIENELSNEVLCYEFGGKVNGANYRIYISAEDGSEVTVEEIKTPIKSK</sequence>
<dbReference type="EMBL" id="LVJH01000007">
    <property type="protein sequence ID" value="OAB44256.1"/>
    <property type="molecule type" value="Genomic_DNA"/>
</dbReference>
<dbReference type="InterPro" id="IPR014239">
    <property type="entry name" value="YpeB_PepSY1-2"/>
</dbReference>
<keyword evidence="1" id="KW-0812">Transmembrane</keyword>
<organism evidence="5 6">
    <name type="scientific">Paenibacillus glacialis</name>
    <dbReference type="NCBI Taxonomy" id="494026"/>
    <lineage>
        <taxon>Bacteria</taxon>
        <taxon>Bacillati</taxon>
        <taxon>Bacillota</taxon>
        <taxon>Bacilli</taxon>
        <taxon>Bacillales</taxon>
        <taxon>Paenibacillaceae</taxon>
        <taxon>Paenibacillus</taxon>
    </lineage>
</organism>
<evidence type="ECO:0000259" key="3">
    <source>
        <dbReference type="Pfam" id="PF14620"/>
    </source>
</evidence>
<dbReference type="InterPro" id="IPR025711">
    <property type="entry name" value="PepSY"/>
</dbReference>
<dbReference type="Pfam" id="PF14620">
    <property type="entry name" value="YPEB_PepSY1-2"/>
    <property type="match status" value="1"/>
</dbReference>
<evidence type="ECO:0000256" key="1">
    <source>
        <dbReference type="SAM" id="Phobius"/>
    </source>
</evidence>
<dbReference type="OrthoDB" id="2372097at2"/>
<dbReference type="AlphaFoldDB" id="A0A162K7R8"/>
<evidence type="ECO:0000313" key="5">
    <source>
        <dbReference type="EMBL" id="OAB44256.1"/>
    </source>
</evidence>
<evidence type="ECO:0000259" key="2">
    <source>
        <dbReference type="Pfam" id="PF03413"/>
    </source>
</evidence>